<dbReference type="AlphaFoldDB" id="A0A225VK56"/>
<sequence length="312" mass="35446">MERYLEAARAPQALAMTSTEYAWDMLTLTFLNPMAVLSDYSEEFGIVGLLARKWCDALHHTLCVFFPDASQMSWQSASRYARGMVEAVGAMIGRVGDLLYGMYLLSTLVFPATIFLPRVCYDVLEGVLRGWQCVAVLLLSGNDWCLFYDECLQITAMVILCGLYSRLMGRFEFRNHLSAPPPRQVVTEGLTVIRRRSNVRERNEDASLERHRGFKKNNDAQKGLRMRKSRLNVSDVPDHRTSDNDDSKMEEGHRLDYKQAEMERTSHTSLGKGNRDPYLACGLTVLAECIGRVYADETNKNKKVEPPSPRNL</sequence>
<reference evidence="3" key="1">
    <citation type="submission" date="2017-03" db="EMBL/GenBank/DDBJ databases">
        <title>Phytopthora megakarya and P. palmivora, two closely related causual agents of cacao black pod achieved similar genome size and gene model numbers by different mechanisms.</title>
        <authorList>
            <person name="Ali S."/>
            <person name="Shao J."/>
            <person name="Larry D.J."/>
            <person name="Kronmiller B."/>
            <person name="Shen D."/>
            <person name="Strem M.D."/>
            <person name="Melnick R.L."/>
            <person name="Guiltinan M.J."/>
            <person name="Tyler B.M."/>
            <person name="Meinhardt L.W."/>
            <person name="Bailey B.A."/>
        </authorList>
    </citation>
    <scope>NUCLEOTIDE SEQUENCE [LARGE SCALE GENOMIC DNA]</scope>
    <source>
        <strain evidence="3">zdho120</strain>
    </source>
</reference>
<feature type="region of interest" description="Disordered" evidence="1">
    <location>
        <begin position="201"/>
        <end position="251"/>
    </location>
</feature>
<dbReference type="OrthoDB" id="88720at2759"/>
<evidence type="ECO:0000256" key="1">
    <source>
        <dbReference type="SAM" id="MobiDB-lite"/>
    </source>
</evidence>
<protein>
    <submittedName>
        <fullName evidence="2">Uncharacterized protein</fullName>
    </submittedName>
</protein>
<feature type="compositionally biased region" description="Basic and acidic residues" evidence="1">
    <location>
        <begin position="201"/>
        <end position="219"/>
    </location>
</feature>
<gene>
    <name evidence="2" type="ORF">PHMEG_00021851</name>
</gene>
<comment type="caution">
    <text evidence="2">The sequence shown here is derived from an EMBL/GenBank/DDBJ whole genome shotgun (WGS) entry which is preliminary data.</text>
</comment>
<evidence type="ECO:0000313" key="2">
    <source>
        <dbReference type="EMBL" id="OWZ05961.1"/>
    </source>
</evidence>
<evidence type="ECO:0000313" key="3">
    <source>
        <dbReference type="Proteomes" id="UP000198211"/>
    </source>
</evidence>
<proteinExistence type="predicted"/>
<name>A0A225VK56_9STRA</name>
<accession>A0A225VK56</accession>
<feature type="compositionally biased region" description="Basic and acidic residues" evidence="1">
    <location>
        <begin position="236"/>
        <end position="251"/>
    </location>
</feature>
<organism evidence="2 3">
    <name type="scientific">Phytophthora megakarya</name>
    <dbReference type="NCBI Taxonomy" id="4795"/>
    <lineage>
        <taxon>Eukaryota</taxon>
        <taxon>Sar</taxon>
        <taxon>Stramenopiles</taxon>
        <taxon>Oomycota</taxon>
        <taxon>Peronosporomycetes</taxon>
        <taxon>Peronosporales</taxon>
        <taxon>Peronosporaceae</taxon>
        <taxon>Phytophthora</taxon>
    </lineage>
</organism>
<keyword evidence="3" id="KW-1185">Reference proteome</keyword>
<dbReference type="Proteomes" id="UP000198211">
    <property type="component" value="Unassembled WGS sequence"/>
</dbReference>
<dbReference type="EMBL" id="NBNE01004178">
    <property type="protein sequence ID" value="OWZ05961.1"/>
    <property type="molecule type" value="Genomic_DNA"/>
</dbReference>